<keyword evidence="2" id="KW-1185">Reference proteome</keyword>
<organism evidence="1 2">
    <name type="scientific">Strongylocentrotus purpuratus</name>
    <name type="common">Purple sea urchin</name>
    <dbReference type="NCBI Taxonomy" id="7668"/>
    <lineage>
        <taxon>Eukaryota</taxon>
        <taxon>Metazoa</taxon>
        <taxon>Echinodermata</taxon>
        <taxon>Eleutherozoa</taxon>
        <taxon>Echinozoa</taxon>
        <taxon>Echinoidea</taxon>
        <taxon>Euechinoidea</taxon>
        <taxon>Echinacea</taxon>
        <taxon>Camarodonta</taxon>
        <taxon>Echinidea</taxon>
        <taxon>Strongylocentrotidae</taxon>
        <taxon>Strongylocentrotus</taxon>
    </lineage>
</organism>
<name>A0A7M7GIN9_STRPU</name>
<dbReference type="InParanoid" id="A0A7M7GIN9"/>
<protein>
    <recommendedName>
        <fullName evidence="3">Histamine N-methyltransferase</fullName>
    </recommendedName>
</protein>
<dbReference type="FunCoup" id="A0A7M7GIN9">
    <property type="interactions" value="429"/>
</dbReference>
<evidence type="ECO:0000313" key="1">
    <source>
        <dbReference type="EnsemblMetazoa" id="XP_003730011"/>
    </source>
</evidence>
<dbReference type="SUPFAM" id="SSF53335">
    <property type="entry name" value="S-adenosyl-L-methionine-dependent methyltransferases"/>
    <property type="match status" value="1"/>
</dbReference>
<dbReference type="KEGG" id="spu:100891796"/>
<dbReference type="InterPro" id="IPR029063">
    <property type="entry name" value="SAM-dependent_MTases_sf"/>
</dbReference>
<sequence length="311" mass="36142">MADNGVPESCFENLPKLVEDLDDYLEAYQAYAEFSGLKVNIYKDWARIIFEDHVVSHFTSKFPSDEIIRVLAVGSGDGKVDSCMLEQLVARYPRIHYTVVEPAKEPLEEFKALINDNRPKFDGVEFEWRNETFDDFQKLEEEKERSRGVDKERFHLIHAVHSLYYVNDLQQAQSYLRDRLVKHGALLVILLSEEAGIYRVWDRYPKLCEGSPATNLCSAHLREIYARSDTPYKFHHQSWPSDISQCFDPASIKGGRMLDFITHVRNFRQSAPEELKKSVVAFLRGLNQSDREDKMSTGGYQRDWDSMVMIK</sequence>
<evidence type="ECO:0008006" key="3">
    <source>
        <dbReference type="Google" id="ProtNLM"/>
    </source>
</evidence>
<dbReference type="GeneID" id="100891796"/>
<accession>A0A7M7GIN9</accession>
<dbReference type="RefSeq" id="XP_003730011.2">
    <property type="nucleotide sequence ID" value="XM_003729963.3"/>
</dbReference>
<proteinExistence type="predicted"/>
<dbReference type="EnsemblMetazoa" id="XM_003729963">
    <property type="protein sequence ID" value="XP_003730011"/>
    <property type="gene ID" value="LOC100891796"/>
</dbReference>
<dbReference type="Gene3D" id="3.40.50.150">
    <property type="entry name" value="Vaccinia Virus protein VP39"/>
    <property type="match status" value="1"/>
</dbReference>
<reference evidence="2" key="1">
    <citation type="submission" date="2015-02" db="EMBL/GenBank/DDBJ databases">
        <title>Genome sequencing for Strongylocentrotus purpuratus.</title>
        <authorList>
            <person name="Murali S."/>
            <person name="Liu Y."/>
            <person name="Vee V."/>
            <person name="English A."/>
            <person name="Wang M."/>
            <person name="Skinner E."/>
            <person name="Han Y."/>
            <person name="Muzny D.M."/>
            <person name="Worley K.C."/>
            <person name="Gibbs R.A."/>
        </authorList>
    </citation>
    <scope>NUCLEOTIDE SEQUENCE</scope>
</reference>
<dbReference type="Proteomes" id="UP000007110">
    <property type="component" value="Unassembled WGS sequence"/>
</dbReference>
<dbReference type="OrthoDB" id="5984880at2759"/>
<dbReference type="OMA" id="GGWDTLW"/>
<dbReference type="AlphaFoldDB" id="A0A7M7GIN9"/>
<evidence type="ECO:0000313" key="2">
    <source>
        <dbReference type="Proteomes" id="UP000007110"/>
    </source>
</evidence>
<reference evidence="1" key="2">
    <citation type="submission" date="2021-01" db="UniProtKB">
        <authorList>
            <consortium name="EnsemblMetazoa"/>
        </authorList>
    </citation>
    <scope>IDENTIFICATION</scope>
</reference>